<comment type="subunit">
    <text evidence="10">Homopentamer.</text>
</comment>
<evidence type="ECO:0000256" key="3">
    <source>
        <dbReference type="ARBA" id="ARBA00022448"/>
    </source>
</evidence>
<keyword evidence="12" id="KW-1185">Reference proteome</keyword>
<dbReference type="NCBIfam" id="NF010557">
    <property type="entry name" value="PRK13952.1"/>
    <property type="match status" value="1"/>
</dbReference>
<comment type="similarity">
    <text evidence="2 10">Belongs to the MscL family.</text>
</comment>
<evidence type="ECO:0000256" key="5">
    <source>
        <dbReference type="ARBA" id="ARBA00022692"/>
    </source>
</evidence>
<dbReference type="InterPro" id="IPR037673">
    <property type="entry name" value="MSC/AndL"/>
</dbReference>
<evidence type="ECO:0000256" key="1">
    <source>
        <dbReference type="ARBA" id="ARBA00004651"/>
    </source>
</evidence>
<keyword evidence="3 10" id="KW-0813">Transport</keyword>
<evidence type="ECO:0000256" key="7">
    <source>
        <dbReference type="ARBA" id="ARBA00023065"/>
    </source>
</evidence>
<dbReference type="PANTHER" id="PTHR30266:SF2">
    <property type="entry name" value="LARGE-CONDUCTANCE MECHANOSENSITIVE CHANNEL"/>
    <property type="match status" value="1"/>
</dbReference>
<feature type="transmembrane region" description="Helical" evidence="10">
    <location>
        <begin position="77"/>
        <end position="104"/>
    </location>
</feature>
<dbReference type="NCBIfam" id="TIGR00220">
    <property type="entry name" value="mscL"/>
    <property type="match status" value="1"/>
</dbReference>
<keyword evidence="6 10" id="KW-1133">Transmembrane helix</keyword>
<comment type="caution">
    <text evidence="11">The sequence shown here is derived from an EMBL/GenBank/DDBJ whole genome shotgun (WGS) entry which is preliminary data.</text>
</comment>
<keyword evidence="9 10" id="KW-0407">Ion channel</keyword>
<keyword evidence="5 10" id="KW-0812">Transmembrane</keyword>
<protein>
    <recommendedName>
        <fullName evidence="10">Large-conductance mechanosensitive channel</fullName>
    </recommendedName>
</protein>
<comment type="subcellular location">
    <subcellularLocation>
        <location evidence="10">Cell inner membrane</location>
        <topology evidence="10">Multi-pass membrane protein</topology>
    </subcellularLocation>
    <subcellularLocation>
        <location evidence="1">Cell membrane</location>
        <topology evidence="1">Multi-pass membrane protein</topology>
    </subcellularLocation>
</comment>
<dbReference type="PRINTS" id="PR01264">
    <property type="entry name" value="MECHCHANNEL"/>
</dbReference>
<evidence type="ECO:0000256" key="2">
    <source>
        <dbReference type="ARBA" id="ARBA00007254"/>
    </source>
</evidence>
<dbReference type="EMBL" id="BPFH01000002">
    <property type="protein sequence ID" value="GIT94775.1"/>
    <property type="molecule type" value="Genomic_DNA"/>
</dbReference>
<sequence>MINEFKDFIAKGNVMDMAVGIIVGAAFTAIVTSLVGDIINPIIALFTGGIDFSGWFYELDFDPDQSYASIDAATEAGVPIFAIGNFLMAVINFLIIAWVVFLLVKMVNRVKAAAEKPEEVAPEVPSGPSELDVLLEIRDSLRANGSSN</sequence>
<proteinExistence type="inferred from homology"/>
<dbReference type="Pfam" id="PF01741">
    <property type="entry name" value="MscL"/>
    <property type="match status" value="1"/>
</dbReference>
<evidence type="ECO:0000256" key="10">
    <source>
        <dbReference type="HAMAP-Rule" id="MF_00115"/>
    </source>
</evidence>
<organism evidence="11 12">
    <name type="scientific">Jannaschia pagri</name>
    <dbReference type="NCBI Taxonomy" id="2829797"/>
    <lineage>
        <taxon>Bacteria</taxon>
        <taxon>Pseudomonadati</taxon>
        <taxon>Pseudomonadota</taxon>
        <taxon>Alphaproteobacteria</taxon>
        <taxon>Rhodobacterales</taxon>
        <taxon>Roseobacteraceae</taxon>
        <taxon>Jannaschia</taxon>
    </lineage>
</organism>
<keyword evidence="10" id="KW-0997">Cell inner membrane</keyword>
<dbReference type="Proteomes" id="UP000786693">
    <property type="component" value="Unassembled WGS sequence"/>
</dbReference>
<evidence type="ECO:0000256" key="6">
    <source>
        <dbReference type="ARBA" id="ARBA00022989"/>
    </source>
</evidence>
<dbReference type="PANTHER" id="PTHR30266">
    <property type="entry name" value="MECHANOSENSITIVE CHANNEL MSCL"/>
    <property type="match status" value="1"/>
</dbReference>
<evidence type="ECO:0000313" key="12">
    <source>
        <dbReference type="Proteomes" id="UP000786693"/>
    </source>
</evidence>
<dbReference type="InterPro" id="IPR019823">
    <property type="entry name" value="Mechanosensitive_channel_CS"/>
</dbReference>
<evidence type="ECO:0000313" key="11">
    <source>
        <dbReference type="EMBL" id="GIT94775.1"/>
    </source>
</evidence>
<accession>A0ABQ4NK22</accession>
<dbReference type="Gene3D" id="1.10.1200.120">
    <property type="entry name" value="Large-conductance mechanosensitive channel, MscL, domain 1"/>
    <property type="match status" value="1"/>
</dbReference>
<dbReference type="PROSITE" id="PS01327">
    <property type="entry name" value="MSCL"/>
    <property type="match status" value="1"/>
</dbReference>
<evidence type="ECO:0000256" key="8">
    <source>
        <dbReference type="ARBA" id="ARBA00023136"/>
    </source>
</evidence>
<keyword evidence="8 10" id="KW-0472">Membrane</keyword>
<evidence type="ECO:0000256" key="9">
    <source>
        <dbReference type="ARBA" id="ARBA00023303"/>
    </source>
</evidence>
<keyword evidence="4 10" id="KW-1003">Cell membrane</keyword>
<reference evidence="11 12" key="1">
    <citation type="submission" date="2021-05" db="EMBL/GenBank/DDBJ databases">
        <title>Bacteria Genome sequencing.</title>
        <authorList>
            <person name="Takabe Y."/>
            <person name="Nakajima Y."/>
            <person name="Suzuki S."/>
            <person name="Shiozaki T."/>
        </authorList>
    </citation>
    <scope>NUCLEOTIDE SEQUENCE [LARGE SCALE GENOMIC DNA]</scope>
    <source>
        <strain evidence="11 12">AI_62</strain>
    </source>
</reference>
<dbReference type="RefSeq" id="WP_220748280.1">
    <property type="nucleotide sequence ID" value="NZ_BPFH01000002.1"/>
</dbReference>
<dbReference type="HAMAP" id="MF_00115">
    <property type="entry name" value="MscL"/>
    <property type="match status" value="1"/>
</dbReference>
<dbReference type="InterPro" id="IPR001185">
    <property type="entry name" value="MS_channel"/>
</dbReference>
<comment type="function">
    <text evidence="10">Channel that opens in response to stretch forces in the membrane lipid bilayer. May participate in the regulation of osmotic pressure changes within the cell.</text>
</comment>
<dbReference type="SUPFAM" id="SSF81330">
    <property type="entry name" value="Gated mechanosensitive channel"/>
    <property type="match status" value="1"/>
</dbReference>
<evidence type="ECO:0000256" key="4">
    <source>
        <dbReference type="ARBA" id="ARBA00022475"/>
    </source>
</evidence>
<gene>
    <name evidence="10 11" type="primary">mscL</name>
    <name evidence="11" type="ORF">JANAI62_13980</name>
</gene>
<dbReference type="InterPro" id="IPR036019">
    <property type="entry name" value="MscL_channel"/>
</dbReference>
<comment type="caution">
    <text evidence="10">Lacks conserved residue(s) required for the propagation of feature annotation.</text>
</comment>
<keyword evidence="7 10" id="KW-0406">Ion transport</keyword>
<name>A0ABQ4NK22_9RHOB</name>